<keyword evidence="3" id="KW-1003">Cell membrane</keyword>
<evidence type="ECO:0000256" key="3">
    <source>
        <dbReference type="ARBA" id="ARBA00022475"/>
    </source>
</evidence>
<feature type="transmembrane region" description="Helical" evidence="7">
    <location>
        <begin position="248"/>
        <end position="269"/>
    </location>
</feature>
<evidence type="ECO:0000256" key="4">
    <source>
        <dbReference type="ARBA" id="ARBA00022692"/>
    </source>
</evidence>
<organism evidence="9 10">
    <name type="scientific">Paenibacillus agaridevorans</name>
    <dbReference type="NCBI Taxonomy" id="171404"/>
    <lineage>
        <taxon>Bacteria</taxon>
        <taxon>Bacillati</taxon>
        <taxon>Bacillota</taxon>
        <taxon>Bacilli</taxon>
        <taxon>Bacillales</taxon>
        <taxon>Paenibacillaceae</taxon>
        <taxon>Paenibacillus</taxon>
    </lineage>
</organism>
<evidence type="ECO:0000256" key="7">
    <source>
        <dbReference type="RuleBase" id="RU363032"/>
    </source>
</evidence>
<evidence type="ECO:0000256" key="5">
    <source>
        <dbReference type="ARBA" id="ARBA00022989"/>
    </source>
</evidence>
<feature type="transmembrane region" description="Helical" evidence="7">
    <location>
        <begin position="149"/>
        <end position="168"/>
    </location>
</feature>
<proteinExistence type="inferred from homology"/>
<keyword evidence="10" id="KW-1185">Reference proteome</keyword>
<evidence type="ECO:0000259" key="8">
    <source>
        <dbReference type="PROSITE" id="PS50928"/>
    </source>
</evidence>
<dbReference type="Proteomes" id="UP000245202">
    <property type="component" value="Unassembled WGS sequence"/>
</dbReference>
<protein>
    <submittedName>
        <fullName evidence="9">ABC transporter permease</fullName>
    </submittedName>
</protein>
<dbReference type="InterPro" id="IPR035906">
    <property type="entry name" value="MetI-like_sf"/>
</dbReference>
<feature type="transmembrane region" description="Helical" evidence="7">
    <location>
        <begin position="82"/>
        <end position="101"/>
    </location>
</feature>
<keyword evidence="2 7" id="KW-0813">Transport</keyword>
<dbReference type="EMBL" id="BDQX01000037">
    <property type="protein sequence ID" value="GBG06243.1"/>
    <property type="molecule type" value="Genomic_DNA"/>
</dbReference>
<evidence type="ECO:0000256" key="1">
    <source>
        <dbReference type="ARBA" id="ARBA00004651"/>
    </source>
</evidence>
<comment type="similarity">
    <text evidence="7">Belongs to the binding-protein-dependent transport system permease family.</text>
</comment>
<dbReference type="GO" id="GO:0005886">
    <property type="term" value="C:plasma membrane"/>
    <property type="evidence" value="ECO:0007669"/>
    <property type="project" value="UniProtKB-SubCell"/>
</dbReference>
<accession>A0A2R5ER51</accession>
<dbReference type="PROSITE" id="PS50928">
    <property type="entry name" value="ABC_TM1"/>
    <property type="match status" value="1"/>
</dbReference>
<keyword evidence="6 7" id="KW-0472">Membrane</keyword>
<feature type="transmembrane region" description="Helical" evidence="7">
    <location>
        <begin position="113"/>
        <end position="137"/>
    </location>
</feature>
<dbReference type="CDD" id="cd06261">
    <property type="entry name" value="TM_PBP2"/>
    <property type="match status" value="1"/>
</dbReference>
<dbReference type="PANTHER" id="PTHR43744:SF6">
    <property type="entry name" value="ABC TRANSPORTER PERMEASE PROTEIN YESQ-RELATED"/>
    <property type="match status" value="1"/>
</dbReference>
<dbReference type="GO" id="GO:0055085">
    <property type="term" value="P:transmembrane transport"/>
    <property type="evidence" value="ECO:0007669"/>
    <property type="project" value="InterPro"/>
</dbReference>
<dbReference type="InterPro" id="IPR000515">
    <property type="entry name" value="MetI-like"/>
</dbReference>
<reference evidence="9 10" key="1">
    <citation type="submission" date="2017-08" db="EMBL/GenBank/DDBJ databases">
        <title>Substantial Increase in Enzyme Production by Combined Drug-Resistance Mutations in Paenibacillus agaridevorans.</title>
        <authorList>
            <person name="Tanaka Y."/>
            <person name="Funane K."/>
            <person name="Hosaka T."/>
            <person name="Shiwa Y."/>
            <person name="Fujita N."/>
            <person name="Miyazaki T."/>
            <person name="Yoshikawa H."/>
            <person name="Murakami K."/>
            <person name="Kasahara K."/>
            <person name="Inaoka T."/>
            <person name="Hiraga Y."/>
            <person name="Ochi K."/>
        </authorList>
    </citation>
    <scope>NUCLEOTIDE SEQUENCE [LARGE SCALE GENOMIC DNA]</scope>
    <source>
        <strain evidence="9 10">T-3040</strain>
    </source>
</reference>
<dbReference type="Pfam" id="PF00528">
    <property type="entry name" value="BPD_transp_1"/>
    <property type="match status" value="1"/>
</dbReference>
<feature type="transmembrane region" description="Helical" evidence="7">
    <location>
        <begin position="189"/>
        <end position="212"/>
    </location>
</feature>
<sequence length="284" mass="32251">MGTSVRTIRLFRRGIFHLAVTAFALVMLYPMLWMLSSSLKDTTEIFVKSHQLIPSEWSFDNYVTGFKGFAGISFSVFFKNSFIITILSVLGTVISSALVAYGFARIRFKFAPFWFACMMLTMMLPAEVLMIPQYILFHKIGWINTFLPLIVPSFFGGAFFIFLIIQFMRGIPRELDEAAVIDGCGKYRTFAMVILPLLTPPLITTAIFKFYWTWDDFFSPLLYLNSPKLATVSLAIKNFSDPTMKTDWGAMFAMSVLSIIPIVVVFFLFQRYIVDGISTTGLKG</sequence>
<keyword evidence="5 7" id="KW-1133">Transmembrane helix</keyword>
<comment type="subcellular location">
    <subcellularLocation>
        <location evidence="1 7">Cell membrane</location>
        <topology evidence="1 7">Multi-pass membrane protein</topology>
    </subcellularLocation>
</comment>
<evidence type="ECO:0000313" key="10">
    <source>
        <dbReference type="Proteomes" id="UP000245202"/>
    </source>
</evidence>
<dbReference type="RefSeq" id="WP_108991590.1">
    <property type="nucleotide sequence ID" value="NZ_BDQX01000037.1"/>
</dbReference>
<feature type="transmembrane region" description="Helical" evidence="7">
    <location>
        <begin position="15"/>
        <end position="35"/>
    </location>
</feature>
<evidence type="ECO:0000256" key="2">
    <source>
        <dbReference type="ARBA" id="ARBA00022448"/>
    </source>
</evidence>
<dbReference type="SUPFAM" id="SSF161098">
    <property type="entry name" value="MetI-like"/>
    <property type="match status" value="1"/>
</dbReference>
<evidence type="ECO:0000256" key="6">
    <source>
        <dbReference type="ARBA" id="ARBA00023136"/>
    </source>
</evidence>
<gene>
    <name evidence="9" type="ORF">PAT3040_00759</name>
</gene>
<feature type="domain" description="ABC transmembrane type-1" evidence="8">
    <location>
        <begin position="78"/>
        <end position="269"/>
    </location>
</feature>
<comment type="caution">
    <text evidence="9">The sequence shown here is derived from an EMBL/GenBank/DDBJ whole genome shotgun (WGS) entry which is preliminary data.</text>
</comment>
<name>A0A2R5ER51_9BACL</name>
<dbReference type="PANTHER" id="PTHR43744">
    <property type="entry name" value="ABC TRANSPORTER PERMEASE PROTEIN MG189-RELATED-RELATED"/>
    <property type="match status" value="1"/>
</dbReference>
<dbReference type="Gene3D" id="1.10.3720.10">
    <property type="entry name" value="MetI-like"/>
    <property type="match status" value="1"/>
</dbReference>
<keyword evidence="4 7" id="KW-0812">Transmembrane</keyword>
<evidence type="ECO:0000313" key="9">
    <source>
        <dbReference type="EMBL" id="GBG06243.1"/>
    </source>
</evidence>
<dbReference type="AlphaFoldDB" id="A0A2R5ER51"/>